<protein>
    <recommendedName>
        <fullName evidence="5">HTH myb-type domain-containing protein</fullName>
    </recommendedName>
</protein>
<evidence type="ECO:0000313" key="6">
    <source>
        <dbReference type="EMBL" id="GAX84919.1"/>
    </source>
</evidence>
<dbReference type="EMBL" id="BEGY01000141">
    <property type="protein sequence ID" value="GAX84919.1"/>
    <property type="molecule type" value="Genomic_DNA"/>
</dbReference>
<keyword evidence="3" id="KW-0539">Nucleus</keyword>
<dbReference type="Pfam" id="PF00249">
    <property type="entry name" value="Myb_DNA-binding"/>
    <property type="match status" value="1"/>
</dbReference>
<dbReference type="STRING" id="1157962.A0A250XPP3"/>
<accession>A0A250XPP3</accession>
<dbReference type="GO" id="GO:0003700">
    <property type="term" value="F:DNA-binding transcription factor activity"/>
    <property type="evidence" value="ECO:0007669"/>
    <property type="project" value="InterPro"/>
</dbReference>
<keyword evidence="1" id="KW-0805">Transcription regulation</keyword>
<keyword evidence="7" id="KW-1185">Reference proteome</keyword>
<dbReference type="InterPro" id="IPR017930">
    <property type="entry name" value="Myb_dom"/>
</dbReference>
<dbReference type="AlphaFoldDB" id="A0A250XPP3"/>
<feature type="region of interest" description="Disordered" evidence="4">
    <location>
        <begin position="358"/>
        <end position="385"/>
    </location>
</feature>
<feature type="compositionally biased region" description="Polar residues" evidence="4">
    <location>
        <begin position="362"/>
        <end position="371"/>
    </location>
</feature>
<evidence type="ECO:0000256" key="3">
    <source>
        <dbReference type="ARBA" id="ARBA00023242"/>
    </source>
</evidence>
<proteinExistence type="predicted"/>
<evidence type="ECO:0000256" key="1">
    <source>
        <dbReference type="ARBA" id="ARBA00023015"/>
    </source>
</evidence>
<feature type="compositionally biased region" description="Basic and acidic residues" evidence="4">
    <location>
        <begin position="232"/>
        <end position="242"/>
    </location>
</feature>
<feature type="compositionally biased region" description="Low complexity" evidence="4">
    <location>
        <begin position="293"/>
        <end position="308"/>
    </location>
</feature>
<organism evidence="6 7">
    <name type="scientific">Chlamydomonas eustigma</name>
    <dbReference type="NCBI Taxonomy" id="1157962"/>
    <lineage>
        <taxon>Eukaryota</taxon>
        <taxon>Viridiplantae</taxon>
        <taxon>Chlorophyta</taxon>
        <taxon>core chlorophytes</taxon>
        <taxon>Chlorophyceae</taxon>
        <taxon>CS clade</taxon>
        <taxon>Chlamydomonadales</taxon>
        <taxon>Chlamydomonadaceae</taxon>
        <taxon>Chlamydomonas</taxon>
    </lineage>
</organism>
<feature type="region of interest" description="Disordered" evidence="4">
    <location>
        <begin position="213"/>
        <end position="308"/>
    </location>
</feature>
<keyword evidence="2" id="KW-0804">Transcription</keyword>
<evidence type="ECO:0000256" key="2">
    <source>
        <dbReference type="ARBA" id="ARBA00023163"/>
    </source>
</evidence>
<dbReference type="FunFam" id="1.10.10.60:FF:000002">
    <property type="entry name" value="Myb family transcription factor"/>
    <property type="match status" value="1"/>
</dbReference>
<gene>
    <name evidence="6" type="ORF">CEUSTIGMA_g12340.t1</name>
</gene>
<evidence type="ECO:0000259" key="5">
    <source>
        <dbReference type="PROSITE" id="PS51294"/>
    </source>
</evidence>
<feature type="compositionally biased region" description="Basic and acidic residues" evidence="4">
    <location>
        <begin position="258"/>
        <end position="271"/>
    </location>
</feature>
<dbReference type="InterPro" id="IPR006447">
    <property type="entry name" value="Myb_dom_plants"/>
</dbReference>
<dbReference type="Pfam" id="PF14379">
    <property type="entry name" value="Myb_CC_LHEQLE"/>
    <property type="match status" value="1"/>
</dbReference>
<evidence type="ECO:0000313" key="7">
    <source>
        <dbReference type="Proteomes" id="UP000232323"/>
    </source>
</evidence>
<dbReference type="InterPro" id="IPR025756">
    <property type="entry name" value="Myb_CC_LHEQLE"/>
</dbReference>
<sequence length="585" mass="62073">MADPIGQPSLPTDDPLLLTLKTGGVDEPDLDFNSWLEFWPESELPSMHSFLPQANNVPIDESYRQGFALQSAIPDIPRMQGGLLDNYDRVPTLLSAGSARDMHMLADFHGNMKSLPHHAGFSSFSGDMGPSAGSYYHEKESRHGSNSRSRLRWTPELHNRFVNSVNQLAGPEKATPKGILKLMNVEGLTIYHIKSHLQKYRLNIKMPGDMNLESCGDDSDMDERPTSTTPVDRNRRAPDLERQVSLNMDRLGRAGKVASERETLDQGRRGMDTSSGLAGPATGHTESTPPRPSTSAGTTAPLSSSSSALNRKNLEDALLFQMELQKKLHEQLETQRQLQLSLEAHGRYIASLMEQEVLASKQDGQQPSTEPSLGGGGGTTRGGITAAGLCRPPSGASDEVMIADKAGMVSTSGAASPQYLDHGGAKQGGAHLQYFSSAGSEASASAAGTGLHGLSVSASNGAHGAMLSGNQFMGMGGDSSMALMSPGKHMETHMGGTVMHGKQLHGVMRGGMVGTAAAPSPPLLPLMDAHPSHDGSPGASLLPTSLMMVQQSSPDLELLVHEAGSLASAGDCNHASKRIKLENEL</sequence>
<dbReference type="Gene3D" id="1.10.10.60">
    <property type="entry name" value="Homeodomain-like"/>
    <property type="match status" value="1"/>
</dbReference>
<dbReference type="SUPFAM" id="SSF46689">
    <property type="entry name" value="Homeodomain-like"/>
    <property type="match status" value="1"/>
</dbReference>
<dbReference type="NCBIfam" id="TIGR01557">
    <property type="entry name" value="myb_SHAQKYF"/>
    <property type="match status" value="1"/>
</dbReference>
<dbReference type="PROSITE" id="PS51294">
    <property type="entry name" value="HTH_MYB"/>
    <property type="match status" value="1"/>
</dbReference>
<reference evidence="6 7" key="1">
    <citation type="submission" date="2017-08" db="EMBL/GenBank/DDBJ databases">
        <title>Acidophilic green algal genome provides insights into adaptation to an acidic environment.</title>
        <authorList>
            <person name="Hirooka S."/>
            <person name="Hirose Y."/>
            <person name="Kanesaki Y."/>
            <person name="Higuchi S."/>
            <person name="Fujiwara T."/>
            <person name="Onuma R."/>
            <person name="Era A."/>
            <person name="Ohbayashi R."/>
            <person name="Uzuka A."/>
            <person name="Nozaki H."/>
            <person name="Yoshikawa H."/>
            <person name="Miyagishima S.Y."/>
        </authorList>
    </citation>
    <scope>NUCLEOTIDE SEQUENCE [LARGE SCALE GENOMIC DNA]</scope>
    <source>
        <strain evidence="6 7">NIES-2499</strain>
    </source>
</reference>
<dbReference type="InterPro" id="IPR046955">
    <property type="entry name" value="PHR1-like"/>
</dbReference>
<dbReference type="PANTHER" id="PTHR31499">
    <property type="entry name" value="MYB FAMILY TRANSCRIPTION FACTOR PHL11"/>
    <property type="match status" value="1"/>
</dbReference>
<dbReference type="PANTHER" id="PTHR31499:SF43">
    <property type="entry name" value="MYB FAMILY TRANSCRIPTION FACTOR APL"/>
    <property type="match status" value="1"/>
</dbReference>
<feature type="domain" description="HTH myb-type" evidence="5">
    <location>
        <begin position="145"/>
        <end position="205"/>
    </location>
</feature>
<evidence type="ECO:0000256" key="4">
    <source>
        <dbReference type="SAM" id="MobiDB-lite"/>
    </source>
</evidence>
<dbReference type="Proteomes" id="UP000232323">
    <property type="component" value="Unassembled WGS sequence"/>
</dbReference>
<dbReference type="InterPro" id="IPR009057">
    <property type="entry name" value="Homeodomain-like_sf"/>
</dbReference>
<comment type="caution">
    <text evidence="6">The sequence shown here is derived from an EMBL/GenBank/DDBJ whole genome shotgun (WGS) entry which is preliminary data.</text>
</comment>
<dbReference type="SMR" id="A0A250XPP3"/>
<name>A0A250XPP3_9CHLO</name>
<dbReference type="OrthoDB" id="551907at2759"/>
<dbReference type="InterPro" id="IPR001005">
    <property type="entry name" value="SANT/Myb"/>
</dbReference>
<dbReference type="GO" id="GO:0003677">
    <property type="term" value="F:DNA binding"/>
    <property type="evidence" value="ECO:0007669"/>
    <property type="project" value="InterPro"/>
</dbReference>